<keyword evidence="4" id="KW-1185">Reference proteome</keyword>
<feature type="domain" description="Exportin-1/Importin-beta-like" evidence="1">
    <location>
        <begin position="244"/>
        <end position="414"/>
    </location>
</feature>
<dbReference type="STRING" id="65357.A0A024GLA6"/>
<dbReference type="GO" id="GO:0042565">
    <property type="term" value="C:RNA nuclear export complex"/>
    <property type="evidence" value="ECO:0007669"/>
    <property type="project" value="TreeGrafter"/>
</dbReference>
<dbReference type="Gene3D" id="1.25.10.10">
    <property type="entry name" value="Leucine-rich Repeat Variant"/>
    <property type="match status" value="1"/>
</dbReference>
<dbReference type="PANTHER" id="PTHR11223">
    <property type="entry name" value="EXPORTIN 1/5"/>
    <property type="match status" value="1"/>
</dbReference>
<protein>
    <submittedName>
        <fullName evidence="3">Uncharacterized protein</fullName>
    </submittedName>
</protein>
<dbReference type="InterPro" id="IPR045065">
    <property type="entry name" value="XPO1/5"/>
</dbReference>
<evidence type="ECO:0000259" key="2">
    <source>
        <dbReference type="Pfam" id="PF19273"/>
    </source>
</evidence>
<dbReference type="Pfam" id="PF19273">
    <property type="entry name" value="Exportin-5"/>
    <property type="match status" value="1"/>
</dbReference>
<name>A0A024GLA6_9STRA</name>
<proteinExistence type="predicted"/>
<dbReference type="GO" id="GO:0003723">
    <property type="term" value="F:RNA binding"/>
    <property type="evidence" value="ECO:0007669"/>
    <property type="project" value="TreeGrafter"/>
</dbReference>
<dbReference type="OrthoDB" id="2215036at2759"/>
<dbReference type="PANTHER" id="PTHR11223:SF3">
    <property type="entry name" value="EXPORTIN-5"/>
    <property type="match status" value="1"/>
</dbReference>
<comment type="caution">
    <text evidence="3">The sequence shown here is derived from an EMBL/GenBank/DDBJ whole genome shotgun (WGS) entry which is preliminary data.</text>
</comment>
<reference evidence="3 4" key="1">
    <citation type="submission" date="2012-05" db="EMBL/GenBank/DDBJ databases">
        <title>Recombination and specialization in a pathogen metapopulation.</title>
        <authorList>
            <person name="Gardiner A."/>
            <person name="Kemen E."/>
            <person name="Schultz-Larsen T."/>
            <person name="MacLean D."/>
            <person name="Van Oosterhout C."/>
            <person name="Jones J.D.G."/>
        </authorList>
    </citation>
    <scope>NUCLEOTIDE SEQUENCE [LARGE SCALE GENOMIC DNA]</scope>
    <source>
        <strain evidence="3 4">Ac Nc2</strain>
    </source>
</reference>
<dbReference type="InParanoid" id="A0A024GLA6"/>
<feature type="domain" description="Exportin-5 C-terminal" evidence="2">
    <location>
        <begin position="512"/>
        <end position="1303"/>
    </location>
</feature>
<dbReference type="EMBL" id="CAIX01000172">
    <property type="protein sequence ID" value="CCI47494.1"/>
    <property type="molecule type" value="Genomic_DNA"/>
</dbReference>
<sequence length="1431" mass="162698">MSLNGASIAVLNVPVQGMEDIILSIGSCSGASIDKFEAFGIKTCIPGFQLQSLESKVCDEDGISIKYKTHSKKEKRRLKLEHALQSTIAIESTVAHCICEINSVHEDDGHLIRLKRLAVIIQVEMVEIEEEVYQRLIIAIQVSHSNSSSNHEKNQAYEFCEAFKVRSDSISYAFAIYKQSTALCQNVTAPDALFELHIRRHFSLHLVESYLINHWKSLTVDEQVQLRSSLLHLIFTSQSTENEPNFVREKQVLLIVELAKRQFPQHWESLFSDLFHCCPVPSESLAFQLLRVELIFRCFRFLAEDCSNNSFNTSLPATRRKEILQGLNACLPELVPMVYREVEMQYQRYRNRTEMDQVNEVDLTQIERLIQAGLESMKEFLEWMPVERAFIAECNWMWIELSLITEKPFRLLAMEGIQVFFSRTFEKENQLILKQVSAYAAEKFGQLSFDITRELVHDTTRLDEELLFLRKTNDAIVTWCTSQIDCFISTSTDVNVVSRQAQRIEGGNLCLSSDEKNIVQRMLEYSCRLFCHPSYGISEAQSTAWLSMLKNKHLLEQSFLVPIIENLRIASFEKYFKLGSPSRVDPEQTLACCFDTTQDPMLQAPMLSSYMITSVCSAEEFDSDEMFSAFYGNFRCRLFNIIRHLLAMNPERFLSMLLERMILIYRHFPVAMDNQNSQGFCTESSTTYLCHEGLSSLLDCVLKQLPSSAFNDDVCQKVQQQLLQAVLIFKTIDPLLKYRQLLMVGSFATFYGHECGASFLTPVFELLFESIQFSLPDDMALHSLSSESISVRRRALSSLVTICQTIPAQILPVLPVLCTKVQELFTADQVLDAEAVLLYEVLVLVSNSIENDQTRIQFLRELINGVLSEWTSPTMTSLVISPESLVSTVEASVSDVVNQKNLRKVTKTLTSIYGILKRASVCSGSISNPGPLQARNENSSTNFDQINVKNNTFAKTVWPILLPNLLALTQSLHALRIPTFAQSLCNTTVARFLLYMSLDEVAQLLGGKNQLDDDLVTSLPGAIRWSKWQKNVRDIVYHIIGLMFAHPTLYELAVENSDPSVQAILHYFASGISCHLDVMEHRHLKVLIAYVYIPFLRMCPAELYGSLLEPVLANVFRHLSTRLERSFYVDSTSKNHASDNLASGTIEPAWVSSIVGVEVAKVDVAHEKILMYLVRQVSELVERAVDPKVVVIAGANQQKHVLRNQDTMLIEYSLYESKTLPRLLGQLLTEIMGWKDTQSCRKAVVLADKMVTCLHDRQEYHILLGVDFFKAALKSLFLDIGTVKEDGLRWELINLIRNIYCRLVLGLNPVDECKGVDPAHQPAKPANELCLLPREILVSLPKIQDSDLDFIDAFLRERHSIKTQKNAFKELLEGPMETVRQNSLSMNLTTLKRIDDLPHKLVILSKQNEAIQREVAHDRANWNTAFLFGND</sequence>
<gene>
    <name evidence="3" type="ORF">BN9_085010</name>
</gene>
<evidence type="ECO:0000313" key="4">
    <source>
        <dbReference type="Proteomes" id="UP000053237"/>
    </source>
</evidence>
<accession>A0A024GLA6</accession>
<dbReference type="Pfam" id="PF08389">
    <property type="entry name" value="Xpo1"/>
    <property type="match status" value="1"/>
</dbReference>
<organism evidence="3 4">
    <name type="scientific">Albugo candida</name>
    <dbReference type="NCBI Taxonomy" id="65357"/>
    <lineage>
        <taxon>Eukaryota</taxon>
        <taxon>Sar</taxon>
        <taxon>Stramenopiles</taxon>
        <taxon>Oomycota</taxon>
        <taxon>Peronosporomycetes</taxon>
        <taxon>Albuginales</taxon>
        <taxon>Albuginaceae</taxon>
        <taxon>Albugo</taxon>
    </lineage>
</organism>
<dbReference type="InterPro" id="IPR011989">
    <property type="entry name" value="ARM-like"/>
</dbReference>
<dbReference type="GO" id="GO:0006405">
    <property type="term" value="P:RNA export from nucleus"/>
    <property type="evidence" value="ECO:0007669"/>
    <property type="project" value="TreeGrafter"/>
</dbReference>
<dbReference type="InterPro" id="IPR016024">
    <property type="entry name" value="ARM-type_fold"/>
</dbReference>
<evidence type="ECO:0000259" key="1">
    <source>
        <dbReference type="Pfam" id="PF08389"/>
    </source>
</evidence>
<dbReference type="Proteomes" id="UP000053237">
    <property type="component" value="Unassembled WGS sequence"/>
</dbReference>
<dbReference type="GO" id="GO:0005049">
    <property type="term" value="F:nuclear export signal receptor activity"/>
    <property type="evidence" value="ECO:0007669"/>
    <property type="project" value="InterPro"/>
</dbReference>
<dbReference type="InterPro" id="IPR045478">
    <property type="entry name" value="Exportin-5_C"/>
</dbReference>
<dbReference type="GO" id="GO:0006611">
    <property type="term" value="P:protein export from nucleus"/>
    <property type="evidence" value="ECO:0007669"/>
    <property type="project" value="InterPro"/>
</dbReference>
<dbReference type="SUPFAM" id="SSF48371">
    <property type="entry name" value="ARM repeat"/>
    <property type="match status" value="1"/>
</dbReference>
<dbReference type="InterPro" id="IPR013598">
    <property type="entry name" value="Exportin-1/Importin-b-like"/>
</dbReference>
<evidence type="ECO:0000313" key="3">
    <source>
        <dbReference type="EMBL" id="CCI47494.1"/>
    </source>
</evidence>
<dbReference type="GO" id="GO:0005634">
    <property type="term" value="C:nucleus"/>
    <property type="evidence" value="ECO:0007669"/>
    <property type="project" value="TreeGrafter"/>
</dbReference>
<dbReference type="GO" id="GO:0005737">
    <property type="term" value="C:cytoplasm"/>
    <property type="evidence" value="ECO:0007669"/>
    <property type="project" value="TreeGrafter"/>
</dbReference>